<proteinExistence type="predicted"/>
<protein>
    <submittedName>
        <fullName evidence="1">Uncharacterized protein</fullName>
    </submittedName>
</protein>
<accession>A0A1Z4EJ74</accession>
<keyword evidence="2" id="KW-1185">Reference proteome</keyword>
<dbReference type="RefSeq" id="WP_096440534.1">
    <property type="nucleotide sequence ID" value="NZ_AP018164.1"/>
</dbReference>
<dbReference type="AlphaFoldDB" id="A0A1Z4EJ74"/>
<reference evidence="2" key="1">
    <citation type="submission" date="2017-06" db="EMBL/GenBank/DDBJ databases">
        <title>Complete Genome Sequence of Mycobacterium shigaense.</title>
        <authorList>
            <person name="Fukano H."/>
            <person name="Yoshida M."/>
            <person name="Kazumi Y."/>
            <person name="Ogura Y."/>
            <person name="Mitarai S."/>
            <person name="Hayashi T."/>
            <person name="Hoshino Y."/>
        </authorList>
    </citation>
    <scope>NUCLEOTIDE SEQUENCE [LARGE SCALE GENOMIC DNA]</scope>
    <source>
        <strain evidence="2">UN-152</strain>
    </source>
</reference>
<name>A0A1Z4EJ74_9MYCO</name>
<dbReference type="EMBL" id="AP018164">
    <property type="protein sequence ID" value="BAX93008.1"/>
    <property type="molecule type" value="Genomic_DNA"/>
</dbReference>
<evidence type="ECO:0000313" key="1">
    <source>
        <dbReference type="EMBL" id="BAX93008.1"/>
    </source>
</evidence>
<dbReference type="Gene3D" id="3.30.160.240">
    <property type="entry name" value="Rv1738"/>
    <property type="match status" value="1"/>
</dbReference>
<sequence>MNCDISRQPDIVDVTVTVDDHGRGHRAKAELRWRGRTLTGFGLSYVEIDNAGEQLAMAQAFSDLSNQLSRLG</sequence>
<evidence type="ECO:0000313" key="2">
    <source>
        <dbReference type="Proteomes" id="UP000217736"/>
    </source>
</evidence>
<dbReference type="InterPro" id="IPR038070">
    <property type="entry name" value="Rv2632c-like_sf"/>
</dbReference>
<dbReference type="Proteomes" id="UP000217736">
    <property type="component" value="Chromosome"/>
</dbReference>
<dbReference type="InterPro" id="IPR015057">
    <property type="entry name" value="Rv2632c-like"/>
</dbReference>
<dbReference type="SUPFAM" id="SSF143212">
    <property type="entry name" value="Rv2632c-like"/>
    <property type="match status" value="1"/>
</dbReference>
<organism evidence="1 2">
    <name type="scientific">Mycobacterium shigaense</name>
    <dbReference type="NCBI Taxonomy" id="722731"/>
    <lineage>
        <taxon>Bacteria</taxon>
        <taxon>Bacillati</taxon>
        <taxon>Actinomycetota</taxon>
        <taxon>Actinomycetes</taxon>
        <taxon>Mycobacteriales</taxon>
        <taxon>Mycobacteriaceae</taxon>
        <taxon>Mycobacterium</taxon>
        <taxon>Mycobacterium simiae complex</taxon>
    </lineage>
</organism>
<dbReference type="KEGG" id="mshg:MSG_02864"/>
<gene>
    <name evidence="1" type="ORF">MSG_02864</name>
</gene>
<dbReference type="Pfam" id="PF08962">
    <property type="entry name" value="Rv2632c-like"/>
    <property type="match status" value="1"/>
</dbReference>
<dbReference type="OrthoDB" id="4828144at2"/>